<dbReference type="RefSeq" id="WP_168020135.1">
    <property type="nucleotide sequence ID" value="NZ_JAATEP010000070.1"/>
</dbReference>
<protein>
    <submittedName>
        <fullName evidence="2">Uncharacterized protein</fullName>
    </submittedName>
</protein>
<dbReference type="EMBL" id="JAATEP010000070">
    <property type="protein sequence ID" value="NJP97664.1"/>
    <property type="molecule type" value="Genomic_DNA"/>
</dbReference>
<feature type="region of interest" description="Disordered" evidence="1">
    <location>
        <begin position="1"/>
        <end position="40"/>
    </location>
</feature>
<keyword evidence="3" id="KW-1185">Reference proteome</keyword>
<dbReference type="Proteomes" id="UP000696294">
    <property type="component" value="Unassembled WGS sequence"/>
</dbReference>
<evidence type="ECO:0000313" key="3">
    <source>
        <dbReference type="Proteomes" id="UP000696294"/>
    </source>
</evidence>
<proteinExistence type="predicted"/>
<name>A0ABX1BM46_9ACTN</name>
<comment type="caution">
    <text evidence="2">The sequence shown here is derived from an EMBL/GenBank/DDBJ whole genome shotgun (WGS) entry which is preliminary data.</text>
</comment>
<organism evidence="2 3">
    <name type="scientific">Nonomuraea composti</name>
    <dbReference type="NCBI Taxonomy" id="2720023"/>
    <lineage>
        <taxon>Bacteria</taxon>
        <taxon>Bacillati</taxon>
        <taxon>Actinomycetota</taxon>
        <taxon>Actinomycetes</taxon>
        <taxon>Streptosporangiales</taxon>
        <taxon>Streptosporangiaceae</taxon>
        <taxon>Nonomuraea</taxon>
    </lineage>
</organism>
<accession>A0ABX1BM46</accession>
<gene>
    <name evidence="2" type="ORF">HCN51_50980</name>
</gene>
<evidence type="ECO:0000256" key="1">
    <source>
        <dbReference type="SAM" id="MobiDB-lite"/>
    </source>
</evidence>
<sequence length="82" mass="8210">MAATASVKSPVPASNGAPPPVAAGRFEPGPGGAARSEPLLGMTDELRRSFLARVRARHAAAYLALDDLIVAAGERGRGSGSG</sequence>
<reference evidence="2 3" key="1">
    <citation type="submission" date="2020-03" db="EMBL/GenBank/DDBJ databases">
        <title>WGS of actinomycetes isolated from Thailand.</title>
        <authorList>
            <person name="Thawai C."/>
        </authorList>
    </citation>
    <scope>NUCLEOTIDE SEQUENCE [LARGE SCALE GENOMIC DNA]</scope>
    <source>
        <strain evidence="2 3">FMUSA5-5</strain>
    </source>
</reference>
<evidence type="ECO:0000313" key="2">
    <source>
        <dbReference type="EMBL" id="NJP97664.1"/>
    </source>
</evidence>